<comment type="similarity">
    <text evidence="2">Belongs to the NAD(P)-dependent epimerase/dehydratase family. Dihydroflavonol-4-reductase subfamily.</text>
</comment>
<dbReference type="STRING" id="1442369.A0A0D2J0L2"/>
<keyword evidence="1" id="KW-0560">Oxidoreductase</keyword>
<dbReference type="GO" id="GO:0016616">
    <property type="term" value="F:oxidoreductase activity, acting on the CH-OH group of donors, NAD or NADP as acceptor"/>
    <property type="evidence" value="ECO:0007669"/>
    <property type="project" value="TreeGrafter"/>
</dbReference>
<sequence>MAAPKMSCVLVTGGTGFIGAHVVDNLLERGLKVRVAIRNLKKGELLRDARLEHASKLDFVQVADFAKATSFHEAVRDVEGIIHVASPLNFGVQDNEKDFILPAINGVKSILEATAQAPQVRRVVITSSFGAVINADRKAPPRFTYTAADWNPLSYEEAADNKSPQIVAYRGSKKFAELAAWEFVQREKVNFDMVTLCPPMVFGPIVHPVARMDELNDSAARLWEVASGSNPMPVARVPFWIDVRDLAQAHVEALLRPGIGNKRFTVASPERFSYQKAAEIIMSEFDWGKSRVCQSGGKQEIDDSHDLDGETAAKELGLTYRSFRESVVDFVTQATKLEEMQKSQAQEPAEA</sequence>
<dbReference type="InterPro" id="IPR036291">
    <property type="entry name" value="NAD(P)-bd_dom_sf"/>
</dbReference>
<dbReference type="CDD" id="cd05227">
    <property type="entry name" value="AR_SDR_e"/>
    <property type="match status" value="1"/>
</dbReference>
<evidence type="ECO:0000313" key="4">
    <source>
        <dbReference type="EMBL" id="KIX02420.1"/>
    </source>
</evidence>
<dbReference type="PANTHER" id="PTHR10366">
    <property type="entry name" value="NAD DEPENDENT EPIMERASE/DEHYDRATASE"/>
    <property type="match status" value="1"/>
</dbReference>
<feature type="domain" description="Ketoreductase" evidence="3">
    <location>
        <begin position="7"/>
        <end position="153"/>
    </location>
</feature>
<dbReference type="EMBL" id="KN847480">
    <property type="protein sequence ID" value="KIX02420.1"/>
    <property type="molecule type" value="Genomic_DNA"/>
</dbReference>
<dbReference type="InterPro" id="IPR001509">
    <property type="entry name" value="Epimerase_deHydtase"/>
</dbReference>
<gene>
    <name evidence="4" type="ORF">Z518_08361</name>
</gene>
<evidence type="ECO:0000256" key="1">
    <source>
        <dbReference type="ARBA" id="ARBA00023002"/>
    </source>
</evidence>
<dbReference type="SUPFAM" id="SSF51735">
    <property type="entry name" value="NAD(P)-binding Rossmann-fold domains"/>
    <property type="match status" value="1"/>
</dbReference>
<dbReference type="Proteomes" id="UP000053617">
    <property type="component" value="Unassembled WGS sequence"/>
</dbReference>
<dbReference type="RefSeq" id="XP_013269556.1">
    <property type="nucleotide sequence ID" value="XM_013414102.1"/>
</dbReference>
<name>A0A0D2J0L2_9EURO</name>
<dbReference type="Pfam" id="PF01370">
    <property type="entry name" value="Epimerase"/>
    <property type="match status" value="1"/>
</dbReference>
<dbReference type="InterPro" id="IPR057326">
    <property type="entry name" value="KR_dom"/>
</dbReference>
<dbReference type="AlphaFoldDB" id="A0A0D2J0L2"/>
<dbReference type="InterPro" id="IPR050425">
    <property type="entry name" value="NAD(P)_dehydrat-like"/>
</dbReference>
<keyword evidence="5" id="KW-1185">Reference proteome</keyword>
<dbReference type="HOGENOM" id="CLU_007383_9_2_1"/>
<reference evidence="4 5" key="1">
    <citation type="submission" date="2015-01" db="EMBL/GenBank/DDBJ databases">
        <title>The Genome Sequence of Rhinocladiella mackenzie CBS 650.93.</title>
        <authorList>
            <consortium name="The Broad Institute Genomics Platform"/>
            <person name="Cuomo C."/>
            <person name="de Hoog S."/>
            <person name="Gorbushina A."/>
            <person name="Stielow B."/>
            <person name="Teixiera M."/>
            <person name="Abouelleil A."/>
            <person name="Chapman S.B."/>
            <person name="Priest M."/>
            <person name="Young S.K."/>
            <person name="Wortman J."/>
            <person name="Nusbaum C."/>
            <person name="Birren B."/>
        </authorList>
    </citation>
    <scope>NUCLEOTIDE SEQUENCE [LARGE SCALE GENOMIC DNA]</scope>
    <source>
        <strain evidence="4 5">CBS 650.93</strain>
    </source>
</reference>
<dbReference type="Gene3D" id="3.40.50.720">
    <property type="entry name" value="NAD(P)-binding Rossmann-like Domain"/>
    <property type="match status" value="1"/>
</dbReference>
<dbReference type="GeneID" id="25296432"/>
<organism evidence="4 5">
    <name type="scientific">Rhinocladiella mackenziei CBS 650.93</name>
    <dbReference type="NCBI Taxonomy" id="1442369"/>
    <lineage>
        <taxon>Eukaryota</taxon>
        <taxon>Fungi</taxon>
        <taxon>Dikarya</taxon>
        <taxon>Ascomycota</taxon>
        <taxon>Pezizomycotina</taxon>
        <taxon>Eurotiomycetes</taxon>
        <taxon>Chaetothyriomycetidae</taxon>
        <taxon>Chaetothyriales</taxon>
        <taxon>Herpotrichiellaceae</taxon>
        <taxon>Rhinocladiella</taxon>
    </lineage>
</organism>
<proteinExistence type="inferred from homology"/>
<dbReference type="OrthoDB" id="2735536at2759"/>
<dbReference type="SMART" id="SM00822">
    <property type="entry name" value="PKS_KR"/>
    <property type="match status" value="1"/>
</dbReference>
<evidence type="ECO:0000256" key="2">
    <source>
        <dbReference type="ARBA" id="ARBA00023445"/>
    </source>
</evidence>
<protein>
    <recommendedName>
        <fullName evidence="3">Ketoreductase domain-containing protein</fullName>
    </recommendedName>
</protein>
<evidence type="ECO:0000313" key="5">
    <source>
        <dbReference type="Proteomes" id="UP000053617"/>
    </source>
</evidence>
<dbReference type="PANTHER" id="PTHR10366:SF579">
    <property type="entry name" value="3-BETA HYDROXYSTEROID DEHYDROGENASE_ISOMERASE FAMILY PROTEIN (AFU_ORTHOLOGUE AFUA_3G02250)"/>
    <property type="match status" value="1"/>
</dbReference>
<evidence type="ECO:0000259" key="3">
    <source>
        <dbReference type="SMART" id="SM00822"/>
    </source>
</evidence>
<dbReference type="VEuPathDB" id="FungiDB:Z518_08361"/>
<accession>A0A0D2J0L2</accession>